<proteinExistence type="predicted"/>
<protein>
    <submittedName>
        <fullName evidence="1">Uncharacterized protein</fullName>
    </submittedName>
</protein>
<accession>A0A1V2IA76</accession>
<evidence type="ECO:0000313" key="1">
    <source>
        <dbReference type="EMBL" id="ONH29547.1"/>
    </source>
</evidence>
<gene>
    <name evidence="1" type="ORF">BL253_16460</name>
</gene>
<dbReference type="EMBL" id="MOMC01000032">
    <property type="protein sequence ID" value="ONH29547.1"/>
    <property type="molecule type" value="Genomic_DNA"/>
</dbReference>
<dbReference type="OrthoDB" id="3214973at2"/>
<reference evidence="2" key="1">
    <citation type="submission" date="2016-10" db="EMBL/GenBank/DDBJ databases">
        <title>Frankia sp. NRRL B-16386 Genome sequencing.</title>
        <authorList>
            <person name="Ghodhbane-Gtari F."/>
            <person name="Swanson E."/>
            <person name="Gueddou A."/>
            <person name="Hezbri K."/>
            <person name="Ktari K."/>
            <person name="Nouioui I."/>
            <person name="Morris K."/>
            <person name="Simpson S."/>
            <person name="Abebe-Akele F."/>
            <person name="Thomas K."/>
            <person name="Gtari M."/>
            <person name="Tisa L.S."/>
        </authorList>
    </citation>
    <scope>NUCLEOTIDE SEQUENCE [LARGE SCALE GENOMIC DNA]</scope>
    <source>
        <strain evidence="2">NRRL B-16386</strain>
    </source>
</reference>
<dbReference type="Proteomes" id="UP000188929">
    <property type="component" value="Unassembled WGS sequence"/>
</dbReference>
<keyword evidence="2" id="KW-1185">Reference proteome</keyword>
<comment type="caution">
    <text evidence="1">The sequence shown here is derived from an EMBL/GenBank/DDBJ whole genome shotgun (WGS) entry which is preliminary data.</text>
</comment>
<dbReference type="Pfam" id="PF13376">
    <property type="entry name" value="OmdA"/>
    <property type="match status" value="1"/>
</dbReference>
<sequence>MADDQVAVPAELFDALSRADAWSLWEEQTAEVRSTFISWVAKPRRAGERRARADVTVYHTVHGSLDQAIQRPRLWHAVLSLFGEAVS</sequence>
<organism evidence="1 2">
    <name type="scientific">Pseudofrankia asymbiotica</name>
    <dbReference type="NCBI Taxonomy" id="1834516"/>
    <lineage>
        <taxon>Bacteria</taxon>
        <taxon>Bacillati</taxon>
        <taxon>Actinomycetota</taxon>
        <taxon>Actinomycetes</taxon>
        <taxon>Frankiales</taxon>
        <taxon>Frankiaceae</taxon>
        <taxon>Pseudofrankia</taxon>
    </lineage>
</organism>
<evidence type="ECO:0000313" key="2">
    <source>
        <dbReference type="Proteomes" id="UP000188929"/>
    </source>
</evidence>
<name>A0A1V2IA76_9ACTN</name>
<dbReference type="AlphaFoldDB" id="A0A1V2IA76"/>